<evidence type="ECO:0000259" key="8">
    <source>
        <dbReference type="Pfam" id="PF02706"/>
    </source>
</evidence>
<comment type="subcellular location">
    <subcellularLocation>
        <location evidence="1">Cell membrane</location>
        <topology evidence="1">Multi-pass membrane protein</topology>
    </subcellularLocation>
</comment>
<evidence type="ECO:0000256" key="5">
    <source>
        <dbReference type="ARBA" id="ARBA00023136"/>
    </source>
</evidence>
<keyword evidence="4 7" id="KW-1133">Transmembrane helix</keyword>
<keyword evidence="2" id="KW-1003">Cell membrane</keyword>
<dbReference type="PANTHER" id="PTHR32309:SF13">
    <property type="entry name" value="FERRIC ENTEROBACTIN TRANSPORT PROTEIN FEPE"/>
    <property type="match status" value="1"/>
</dbReference>
<sequence>MPPPRGQAAKETIVDLGDIWRIIVRRRAIVLGTTTLCALAALVYGVLAAPLYSATSQILIDPRDRQVVNRDLNASAVAPDGGITIVESQVKVIESDTVLLRAIAAEGLETDPEFGAAPTGLVQRLRESLLGSTESVGDPRTAALRKLRRRLAVKRADKVFVVDIIVTVSDPGKAARIVNAIARAYLADQAEARADAARRASGELNGRLDSLRTDLNAAENRLETFKAKHGLIASSGVLVSEQQLTDSNSRLSAARNRVAEAKSKLQDLRTARGGAVDPGALPEAIQSQTIDRLRGQYAELIGKEGELRMQLGPRHPAIQAVRTQKADVKRLIDAELDRIVRASEVEYQRALAAARLLSENLDALRAESVRTNRDTVQLRELESAVAASRSVYDAFLVRSREIAEQANIDPTNARVISWGQPPDERSWPLRGLIFVAGLAAGLGLGIGLAMVREYVRPALLSAGQMERLIGAPVLAVFPPALTLRNTPRAAREAVFALDGLTGFPDARPRSRRGLSVVLTGAEADADARKALTEMLADAATARGDRVLVVETALTASEVGAGCLLEVLRGEASVQAAVTTDPETGTRRLRVGTGQKPVRDAFARENVEAFLDDVCDRFDLVLVDGGDIARSLQIAHFVAQAERVLVVARAGLSLQSEVGAIARVVAATRQRIFGGLLVDDRASGR</sequence>
<dbReference type="Gene3D" id="3.40.50.300">
    <property type="entry name" value="P-loop containing nucleotide triphosphate hydrolases"/>
    <property type="match status" value="1"/>
</dbReference>
<gene>
    <name evidence="10" type="ORF">EU555_12935</name>
</gene>
<dbReference type="OrthoDB" id="230260at2"/>
<name>A0A4Z0NSB0_9HYPH</name>
<dbReference type="Pfam" id="PF02706">
    <property type="entry name" value="Wzz"/>
    <property type="match status" value="1"/>
</dbReference>
<dbReference type="InterPro" id="IPR027417">
    <property type="entry name" value="P-loop_NTPase"/>
</dbReference>
<dbReference type="SUPFAM" id="SSF52540">
    <property type="entry name" value="P-loop containing nucleoside triphosphate hydrolases"/>
    <property type="match status" value="1"/>
</dbReference>
<dbReference type="EMBL" id="SRLB01000008">
    <property type="protein sequence ID" value="TGD99408.1"/>
    <property type="molecule type" value="Genomic_DNA"/>
</dbReference>
<dbReference type="GO" id="GO:0005886">
    <property type="term" value="C:plasma membrane"/>
    <property type="evidence" value="ECO:0007669"/>
    <property type="project" value="UniProtKB-SubCell"/>
</dbReference>
<organism evidence="10 11">
    <name type="scientific">Methylobacterium nonmethylotrophicum</name>
    <dbReference type="NCBI Taxonomy" id="1141884"/>
    <lineage>
        <taxon>Bacteria</taxon>
        <taxon>Pseudomonadati</taxon>
        <taxon>Pseudomonadota</taxon>
        <taxon>Alphaproteobacteria</taxon>
        <taxon>Hyphomicrobiales</taxon>
        <taxon>Methylobacteriaceae</taxon>
        <taxon>Methylobacterium</taxon>
    </lineage>
</organism>
<dbReference type="PANTHER" id="PTHR32309">
    <property type="entry name" value="TYROSINE-PROTEIN KINASE"/>
    <property type="match status" value="1"/>
</dbReference>
<dbReference type="RefSeq" id="WP_135415040.1">
    <property type="nucleotide sequence ID" value="NZ_SRLB01000008.1"/>
</dbReference>
<dbReference type="InterPro" id="IPR050445">
    <property type="entry name" value="Bact_polysacc_biosynth/exp"/>
</dbReference>
<dbReference type="GO" id="GO:0004713">
    <property type="term" value="F:protein tyrosine kinase activity"/>
    <property type="evidence" value="ECO:0007669"/>
    <property type="project" value="TreeGrafter"/>
</dbReference>
<evidence type="ECO:0000313" key="11">
    <source>
        <dbReference type="Proteomes" id="UP000297535"/>
    </source>
</evidence>
<feature type="domain" description="Polysaccharide chain length determinant N-terminal" evidence="8">
    <location>
        <begin position="14"/>
        <end position="104"/>
    </location>
</feature>
<evidence type="ECO:0000256" key="3">
    <source>
        <dbReference type="ARBA" id="ARBA00022692"/>
    </source>
</evidence>
<comment type="caution">
    <text evidence="10">The sequence shown here is derived from an EMBL/GenBank/DDBJ whole genome shotgun (WGS) entry which is preliminary data.</text>
</comment>
<dbReference type="InterPro" id="IPR003856">
    <property type="entry name" value="LPS_length_determ_N"/>
</dbReference>
<evidence type="ECO:0000256" key="4">
    <source>
        <dbReference type="ARBA" id="ARBA00022989"/>
    </source>
</evidence>
<proteinExistence type="predicted"/>
<evidence type="ECO:0000256" key="6">
    <source>
        <dbReference type="SAM" id="Coils"/>
    </source>
</evidence>
<evidence type="ECO:0000259" key="9">
    <source>
        <dbReference type="Pfam" id="PF13807"/>
    </source>
</evidence>
<evidence type="ECO:0000256" key="1">
    <source>
        <dbReference type="ARBA" id="ARBA00004651"/>
    </source>
</evidence>
<protein>
    <submittedName>
        <fullName evidence="10">Lipopolysaccharide biosynthesis protein</fullName>
    </submittedName>
</protein>
<accession>A0A4Z0NSB0</accession>
<feature type="coiled-coil region" evidence="6">
    <location>
        <begin position="187"/>
        <end position="271"/>
    </location>
</feature>
<feature type="transmembrane region" description="Helical" evidence="7">
    <location>
        <begin position="28"/>
        <end position="52"/>
    </location>
</feature>
<keyword evidence="5 7" id="KW-0472">Membrane</keyword>
<evidence type="ECO:0000256" key="2">
    <source>
        <dbReference type="ARBA" id="ARBA00022475"/>
    </source>
</evidence>
<dbReference type="AlphaFoldDB" id="A0A4Z0NSB0"/>
<feature type="domain" description="Tyrosine-protein kinase G-rich" evidence="9">
    <location>
        <begin position="380"/>
        <end position="453"/>
    </location>
</feature>
<reference evidence="10 11" key="1">
    <citation type="submission" date="2019-04" db="EMBL/GenBank/DDBJ databases">
        <authorList>
            <person name="Feng G."/>
            <person name="Zhu H."/>
        </authorList>
    </citation>
    <scope>NUCLEOTIDE SEQUENCE [LARGE SCALE GENOMIC DNA]</scope>
    <source>
        <strain evidence="10 11">6HR-1</strain>
    </source>
</reference>
<dbReference type="InterPro" id="IPR032807">
    <property type="entry name" value="GNVR"/>
</dbReference>
<keyword evidence="11" id="KW-1185">Reference proteome</keyword>
<keyword evidence="3 7" id="KW-0812">Transmembrane</keyword>
<dbReference type="Proteomes" id="UP000297535">
    <property type="component" value="Unassembled WGS sequence"/>
</dbReference>
<keyword evidence="6" id="KW-0175">Coiled coil</keyword>
<evidence type="ECO:0000313" key="10">
    <source>
        <dbReference type="EMBL" id="TGD99408.1"/>
    </source>
</evidence>
<evidence type="ECO:0000256" key="7">
    <source>
        <dbReference type="SAM" id="Phobius"/>
    </source>
</evidence>
<dbReference type="Pfam" id="PF13807">
    <property type="entry name" value="GNVR"/>
    <property type="match status" value="1"/>
</dbReference>